<reference evidence="2" key="1">
    <citation type="submission" date="2022-10" db="EMBL/GenBank/DDBJ databases">
        <title>Genome sequences of endogenous nimaviruses in decapod crustaceans.</title>
        <authorList>
            <person name="Kawato S."/>
            <person name="Nozaki R."/>
            <person name="Kondo H."/>
            <person name="Hirono I."/>
        </authorList>
    </citation>
    <scope>NUCLEOTIDE SEQUENCE</scope>
    <source>
        <strain evidence="2">Fukuoka2019</strain>
    </source>
</reference>
<evidence type="ECO:0000313" key="2">
    <source>
        <dbReference type="EMBL" id="BDT63118.1"/>
    </source>
</evidence>
<feature type="compositionally biased region" description="Acidic residues" evidence="1">
    <location>
        <begin position="360"/>
        <end position="391"/>
    </location>
</feature>
<organism evidence="2">
    <name type="scientific">Sicyonia whispovirus</name>
    <dbReference type="NCBI Taxonomy" id="2984283"/>
    <lineage>
        <taxon>Viruses</taxon>
        <taxon>Viruses incertae sedis</taxon>
        <taxon>Naldaviricetes</taxon>
        <taxon>Nimaviridae</taxon>
        <taxon>Whispovirus</taxon>
    </lineage>
</organism>
<feature type="compositionally biased region" description="Low complexity" evidence="1">
    <location>
        <begin position="49"/>
        <end position="65"/>
    </location>
</feature>
<feature type="compositionally biased region" description="Basic and acidic residues" evidence="1">
    <location>
        <begin position="123"/>
        <end position="140"/>
    </location>
</feature>
<proteinExistence type="predicted"/>
<feature type="compositionally biased region" description="Acidic residues" evidence="1">
    <location>
        <begin position="85"/>
        <end position="98"/>
    </location>
</feature>
<feature type="region of interest" description="Disordered" evidence="1">
    <location>
        <begin position="329"/>
        <end position="400"/>
    </location>
</feature>
<name>A0A9C7BN66_9VIRU</name>
<sequence length="825" mass="91344">MKDSDEDSQGPLNIVIYPETEEPAQEAAQEPAHEAAQDPAQDPAKDPAQDPAQVTAQEAAQEAGACSTGQKMASGATGKKRPLDCDADVDADADTDAEAEAKAVAPEELANSPTPSAAMEDGGCERPAKRSRHADYRESSDASEIARAAKPYKYWRFTATPEQTEEARTLAASDARIEETLVLPEGGLLMRIVKGLSHSNVAELFSGLDGFSERLVENVDNRDFARVKNAKKPRTCRYLAPPSVTTFYVSFEIVGDTLRQRVENLLGVIEDSAARKLEECQDAGLRRVCIADIGLNSGCLAVKRNLTKTEMVVAWAAFDAKARAKAQGCEAKAGAKKETEVKMETKTKTETEREAKIESETETEMVAETEMETESETETETETETLNESETPENSLPGEVVERAEKEGAKRVAEETLSLSLKCEGRLRNFETMTREYFKAKARAFTLSRNKMFWFCAQPFYLDGEQAPLPLNSLKDQGLTAYIMFKDGSGIFQFSRDRTLDNHDIACRVLRARHKALCFQVNLKDTKTILADRKHSIDCSYGEFIQRSSWNNASRASNYFKYRRADGSGMSEDDVVGLVTMPAVFSTVNFLVGTSHGVARSRRKIKPADISPAAVRRAEDLKRSLRRKIKRGPRTRFGKRAAVQIRAETAERAKKLATPEEDAPSEVEEGVVFEAITLKQYNYLREATPFNSLCGLRKSTNSPIKSFSELPHTSFSFRGLQRSALLELSKRRKVGLLLARQDERGDSFSGVIKTLSSIKPRNLSPGAGDGLHLLSKKLYKTEREHVISSPVHYKFENGSMKRFTGRDESGQEAYAVAETAPEELL</sequence>
<evidence type="ECO:0000256" key="1">
    <source>
        <dbReference type="SAM" id="MobiDB-lite"/>
    </source>
</evidence>
<feature type="region of interest" description="Disordered" evidence="1">
    <location>
        <begin position="1"/>
        <end position="142"/>
    </location>
</feature>
<feature type="compositionally biased region" description="Basic and acidic residues" evidence="1">
    <location>
        <begin position="333"/>
        <end position="359"/>
    </location>
</feature>
<dbReference type="EMBL" id="LC738881">
    <property type="protein sequence ID" value="BDT63118.1"/>
    <property type="molecule type" value="Genomic_DNA"/>
</dbReference>
<protein>
    <submittedName>
        <fullName evidence="2">Wsv277-like protein</fullName>
    </submittedName>
</protein>
<accession>A0A9C7BN66</accession>